<feature type="transmembrane region" description="Helical" evidence="9">
    <location>
        <begin position="49"/>
        <end position="71"/>
    </location>
</feature>
<feature type="transmembrane region" description="Helical" evidence="9">
    <location>
        <begin position="139"/>
        <end position="160"/>
    </location>
</feature>
<evidence type="ECO:0000256" key="7">
    <source>
        <dbReference type="ARBA" id="ARBA00023136"/>
    </source>
</evidence>
<dbReference type="PANTHER" id="PTHR11893">
    <property type="entry name" value="INNEXIN"/>
    <property type="match status" value="1"/>
</dbReference>
<keyword evidence="5 9" id="KW-1133">Transmembrane helix</keyword>
<evidence type="ECO:0000256" key="1">
    <source>
        <dbReference type="ARBA" id="ARBA00004651"/>
    </source>
</evidence>
<dbReference type="InterPro" id="IPR000990">
    <property type="entry name" value="Innexin"/>
</dbReference>
<proteinExistence type="inferred from homology"/>
<keyword evidence="4 9" id="KW-0812">Transmembrane</keyword>
<keyword evidence="11" id="KW-0732">Signal</keyword>
<sequence length="277" mass="31798">MILNSCCCCISYSLCLCFCGSKATPSIYYSSAPQVSKRSKQLKFRKGTFLVYLYFTIKLLYFLNIILQLILLEKFFGANFNFMGVRILSDLVQGKSWPETGHFPRVTFCDFEAKKIGANDRYTLQCVLPLNMFLEKTCILLWFWFAFLGIMTLISAWNWFRRLSQYSFRMHFVRQYLLISASAKGHETGLIRAFVEKHLMMDGVFLLRLVALNAGELVAGNLITCLWTLYKNNLIDMDGWPGDQDRQCTEGKQRQGGRITDENSGQMPLSSSSESIV</sequence>
<evidence type="ECO:0000256" key="10">
    <source>
        <dbReference type="SAM" id="MobiDB-lite"/>
    </source>
</evidence>
<evidence type="ECO:0000256" key="4">
    <source>
        <dbReference type="ARBA" id="ARBA00022692"/>
    </source>
</evidence>
<organism evidence="12 13">
    <name type="scientific">Cichlidogyrus casuarinus</name>
    <dbReference type="NCBI Taxonomy" id="1844966"/>
    <lineage>
        <taxon>Eukaryota</taxon>
        <taxon>Metazoa</taxon>
        <taxon>Spiralia</taxon>
        <taxon>Lophotrochozoa</taxon>
        <taxon>Platyhelminthes</taxon>
        <taxon>Monogenea</taxon>
        <taxon>Monopisthocotylea</taxon>
        <taxon>Dactylogyridea</taxon>
        <taxon>Ancyrocephalidae</taxon>
        <taxon>Cichlidogyrus</taxon>
    </lineage>
</organism>
<reference evidence="12 13" key="1">
    <citation type="submission" date="2024-11" db="EMBL/GenBank/DDBJ databases">
        <title>Adaptive evolution of stress response genes in parasites aligns with host niche diversity.</title>
        <authorList>
            <person name="Hahn C."/>
            <person name="Resl P."/>
        </authorList>
    </citation>
    <scope>NUCLEOTIDE SEQUENCE [LARGE SCALE GENOMIC DNA]</scope>
    <source>
        <strain evidence="12">EGGRZ-B1_66</strain>
        <tissue evidence="12">Body</tissue>
    </source>
</reference>
<comment type="similarity">
    <text evidence="9">Belongs to the pannexin family.</text>
</comment>
<dbReference type="Pfam" id="PF00876">
    <property type="entry name" value="Innexin"/>
    <property type="match status" value="1"/>
</dbReference>
<comment type="subcellular location">
    <subcellularLocation>
        <location evidence="1 9">Cell membrane</location>
        <topology evidence="1 9">Multi-pass membrane protein</topology>
    </subcellularLocation>
</comment>
<keyword evidence="13" id="KW-1185">Reference proteome</keyword>
<evidence type="ECO:0000256" key="8">
    <source>
        <dbReference type="ARBA" id="ARBA00023303"/>
    </source>
</evidence>
<dbReference type="EMBL" id="JBJKFK010002965">
    <property type="protein sequence ID" value="KAL3310425.1"/>
    <property type="molecule type" value="Genomic_DNA"/>
</dbReference>
<accession>A0ABD2PSH2</accession>
<feature type="signal peptide" evidence="11">
    <location>
        <begin position="1"/>
        <end position="23"/>
    </location>
</feature>
<dbReference type="AlphaFoldDB" id="A0ABD2PSH2"/>
<evidence type="ECO:0000256" key="2">
    <source>
        <dbReference type="ARBA" id="ARBA00022448"/>
    </source>
</evidence>
<dbReference type="GO" id="GO:0005886">
    <property type="term" value="C:plasma membrane"/>
    <property type="evidence" value="ECO:0007669"/>
    <property type="project" value="UniProtKB-SubCell"/>
</dbReference>
<gene>
    <name evidence="12" type="primary">INX3_2</name>
    <name evidence="9" type="synonym">inx</name>
    <name evidence="12" type="ORF">Ciccas_011011</name>
</gene>
<dbReference type="Proteomes" id="UP001626550">
    <property type="component" value="Unassembled WGS sequence"/>
</dbReference>
<comment type="function">
    <text evidence="9">Structural component of the gap junctions.</text>
</comment>
<feature type="region of interest" description="Disordered" evidence="10">
    <location>
        <begin position="245"/>
        <end position="277"/>
    </location>
</feature>
<keyword evidence="8 9" id="KW-0407">Ion channel</keyword>
<feature type="compositionally biased region" description="Polar residues" evidence="10">
    <location>
        <begin position="262"/>
        <end position="277"/>
    </location>
</feature>
<dbReference type="GO" id="GO:0034220">
    <property type="term" value="P:monoatomic ion transmembrane transport"/>
    <property type="evidence" value="ECO:0007669"/>
    <property type="project" value="UniProtKB-KW"/>
</dbReference>
<keyword evidence="6 9" id="KW-0406">Ion transport</keyword>
<keyword evidence="7 9" id="KW-0472">Membrane</keyword>
<feature type="chain" id="PRO_5044889307" description="Innexin" evidence="11">
    <location>
        <begin position="24"/>
        <end position="277"/>
    </location>
</feature>
<dbReference type="PROSITE" id="PS51013">
    <property type="entry name" value="PANNEXIN"/>
    <property type="match status" value="1"/>
</dbReference>
<keyword evidence="2 9" id="KW-0813">Transport</keyword>
<dbReference type="PANTHER" id="PTHR11893:SF36">
    <property type="entry name" value="INNEXIN-5"/>
    <property type="match status" value="1"/>
</dbReference>
<evidence type="ECO:0000256" key="3">
    <source>
        <dbReference type="ARBA" id="ARBA00022475"/>
    </source>
</evidence>
<name>A0ABD2PSH2_9PLAT</name>
<evidence type="ECO:0000256" key="11">
    <source>
        <dbReference type="SAM" id="SignalP"/>
    </source>
</evidence>
<protein>
    <recommendedName>
        <fullName evidence="9">Innexin</fullName>
    </recommendedName>
</protein>
<comment type="caution">
    <text evidence="12">The sequence shown here is derived from an EMBL/GenBank/DDBJ whole genome shotgun (WGS) entry which is preliminary data.</text>
</comment>
<evidence type="ECO:0000313" key="13">
    <source>
        <dbReference type="Proteomes" id="UP001626550"/>
    </source>
</evidence>
<keyword evidence="3" id="KW-1003">Cell membrane</keyword>
<dbReference type="GO" id="GO:0005921">
    <property type="term" value="C:gap junction"/>
    <property type="evidence" value="ECO:0007669"/>
    <property type="project" value="UniProtKB-UniRule"/>
</dbReference>
<evidence type="ECO:0000256" key="5">
    <source>
        <dbReference type="ARBA" id="ARBA00022989"/>
    </source>
</evidence>
<evidence type="ECO:0000313" key="12">
    <source>
        <dbReference type="EMBL" id="KAL3310425.1"/>
    </source>
</evidence>
<comment type="caution">
    <text evidence="9">Lacks conserved residue(s) required for the propagation of feature annotation.</text>
</comment>
<dbReference type="PRINTS" id="PR01262">
    <property type="entry name" value="INNEXIN"/>
</dbReference>
<evidence type="ECO:0000256" key="9">
    <source>
        <dbReference type="RuleBase" id="RU010713"/>
    </source>
</evidence>
<evidence type="ECO:0000256" key="6">
    <source>
        <dbReference type="ARBA" id="ARBA00023065"/>
    </source>
</evidence>